<organism evidence="2 3">
    <name type="scientific">Pontoporia blainvillei</name>
    <name type="common">Franciscana</name>
    <name type="synonym">Delphinus blainvillei</name>
    <dbReference type="NCBI Taxonomy" id="48723"/>
    <lineage>
        <taxon>Eukaryota</taxon>
        <taxon>Metazoa</taxon>
        <taxon>Chordata</taxon>
        <taxon>Craniata</taxon>
        <taxon>Vertebrata</taxon>
        <taxon>Euteleostomi</taxon>
        <taxon>Mammalia</taxon>
        <taxon>Eutheria</taxon>
        <taxon>Laurasiatheria</taxon>
        <taxon>Artiodactyla</taxon>
        <taxon>Whippomorpha</taxon>
        <taxon>Cetacea</taxon>
        <taxon>Odontoceti</taxon>
        <taxon>Pontoporiidae</taxon>
        <taxon>Pontoporia</taxon>
    </lineage>
</organism>
<reference evidence="2" key="1">
    <citation type="submission" date="2018-05" db="EMBL/GenBank/DDBJ databases">
        <authorList>
            <person name="Pedro S.L.S."/>
            <person name="Freitas R.C."/>
            <person name="Barreto A.S."/>
            <person name="Lima A.O.S."/>
        </authorList>
    </citation>
    <scope>NUCLEOTIDE SEQUENCE</scope>
    <source>
        <strain evidence="2">BP203</strain>
        <tissue evidence="2">Muscle</tissue>
    </source>
</reference>
<dbReference type="Proteomes" id="UP001165941">
    <property type="component" value="Unassembled WGS sequence"/>
</dbReference>
<protein>
    <submittedName>
        <fullName evidence="2">Not available</fullName>
    </submittedName>
</protein>
<evidence type="ECO:0000313" key="2">
    <source>
        <dbReference type="EMBL" id="NIG61596.1"/>
    </source>
</evidence>
<feature type="compositionally biased region" description="Polar residues" evidence="1">
    <location>
        <begin position="42"/>
        <end position="57"/>
    </location>
</feature>
<dbReference type="EMBL" id="PGGH01326664">
    <property type="protein sequence ID" value="NIG61596.1"/>
    <property type="molecule type" value="Genomic_DNA"/>
</dbReference>
<evidence type="ECO:0000256" key="1">
    <source>
        <dbReference type="SAM" id="MobiDB-lite"/>
    </source>
</evidence>
<evidence type="ECO:0000313" key="3">
    <source>
        <dbReference type="Proteomes" id="UP001165941"/>
    </source>
</evidence>
<feature type="compositionally biased region" description="Polar residues" evidence="1">
    <location>
        <begin position="200"/>
        <end position="213"/>
    </location>
</feature>
<feature type="compositionally biased region" description="Polar residues" evidence="1">
    <location>
        <begin position="81"/>
        <end position="92"/>
    </location>
</feature>
<name>A0ABX0S8Z2_PONBL</name>
<accession>A0ABX0S8Z2</accession>
<sequence>MWASPGCRAQESAWRRCDLKDQASGLSDASRKQPQLLGLGSRPSTTCSQAGPQPQSHSPERHALKCNARSLSPVPCDETGSPLSIESVSDSDPSPEHRASHLGADGLMTAHGEEQENAGGACTLPPTLSFSVRNYDLDESSLPRGYHVFSSPDPERGILPVSPAQTRGKHKRQGNVSCRTPDMASYLSSRSPAAGGPGVTSRSAGLNERNGYS</sequence>
<feature type="region of interest" description="Disordered" evidence="1">
    <location>
        <begin position="21"/>
        <end position="102"/>
    </location>
</feature>
<keyword evidence="3" id="KW-1185">Reference proteome</keyword>
<feature type="region of interest" description="Disordered" evidence="1">
    <location>
        <begin position="148"/>
        <end position="213"/>
    </location>
</feature>
<gene>
    <name evidence="2" type="ORF">BU61_10539</name>
</gene>
<comment type="caution">
    <text evidence="2">The sequence shown here is derived from an EMBL/GenBank/DDBJ whole genome shotgun (WGS) entry which is preliminary data.</text>
</comment>
<proteinExistence type="predicted"/>